<feature type="disulfide bond" evidence="12">
    <location>
        <begin position="85"/>
        <end position="134"/>
    </location>
</feature>
<dbReference type="InterPro" id="IPR000726">
    <property type="entry name" value="Glyco_hydro_19_cat"/>
</dbReference>
<comment type="caution">
    <text evidence="16">The sequence shown here is derived from an EMBL/GenBank/DDBJ whole genome shotgun (WGS) entry which is preliminary data.</text>
</comment>
<feature type="chain" id="PRO_5023836537" description="chitinase" evidence="14">
    <location>
        <begin position="19"/>
        <end position="212"/>
    </location>
</feature>
<protein>
    <recommendedName>
        <fullName evidence="2">chitinase</fullName>
        <ecNumber evidence="2">3.2.1.14</ecNumber>
    </recommendedName>
</protein>
<dbReference type="InterPro" id="IPR036861">
    <property type="entry name" value="Endochitinase-like_sf"/>
</dbReference>
<evidence type="ECO:0000256" key="4">
    <source>
        <dbReference type="ARBA" id="ARBA00022729"/>
    </source>
</evidence>
<dbReference type="InterPro" id="IPR016283">
    <property type="entry name" value="Glyco_hydro_19"/>
</dbReference>
<feature type="disulfide bond" evidence="12">
    <location>
        <begin position="23"/>
        <end position="35"/>
    </location>
</feature>
<sequence length="212" mass="21943">MVLALGLALLCAAGSAAAQNCNCQQGYCCSKSGYRGTTSAYCDDGCQSGPCTNGGGGGGGSGANVESVVTQSFFNGIKSQAPNSCEGKNFYTRDAFLTAASKYSGFAHGESEVEGKREIAAFFANVAHETGHLCYINEIDGASKNYCSSSTQWPCVRGKNYYGRGPLQLSTNLNYGPAGKDIGFDGLRNPDRPRLASGGGYTRVKLSTGGLG</sequence>
<dbReference type="PIRSF" id="PIRSF001060">
    <property type="entry name" value="Endochitinase"/>
    <property type="match status" value="1"/>
</dbReference>
<dbReference type="EC" id="3.2.1.14" evidence="2"/>
<evidence type="ECO:0000256" key="10">
    <source>
        <dbReference type="ARBA" id="ARBA00023326"/>
    </source>
</evidence>
<evidence type="ECO:0000256" key="5">
    <source>
        <dbReference type="ARBA" id="ARBA00022801"/>
    </source>
</evidence>
<keyword evidence="10" id="KW-0624">Polysaccharide degradation</keyword>
<evidence type="ECO:0000313" key="16">
    <source>
        <dbReference type="EMBL" id="TVU15409.1"/>
    </source>
</evidence>
<evidence type="ECO:0000256" key="13">
    <source>
        <dbReference type="PROSITE-ProRule" id="PRU00261"/>
    </source>
</evidence>
<keyword evidence="17" id="KW-1185">Reference proteome</keyword>
<evidence type="ECO:0000256" key="3">
    <source>
        <dbReference type="ARBA" id="ARBA00022669"/>
    </source>
</evidence>
<dbReference type="PROSITE" id="PS00773">
    <property type="entry name" value="CHITINASE_19_1"/>
    <property type="match status" value="1"/>
</dbReference>
<dbReference type="CDD" id="cd00325">
    <property type="entry name" value="chitinase_GH19"/>
    <property type="match status" value="1"/>
</dbReference>
<dbReference type="SUPFAM" id="SSF53955">
    <property type="entry name" value="Lysozyme-like"/>
    <property type="match status" value="1"/>
</dbReference>
<evidence type="ECO:0000256" key="12">
    <source>
        <dbReference type="PIRSR" id="PIRSR001060-2"/>
    </source>
</evidence>
<dbReference type="PANTHER" id="PTHR22595:SF197">
    <property type="entry name" value="CHITINASE FAMILY PROTEIN"/>
    <property type="match status" value="1"/>
</dbReference>
<evidence type="ECO:0000256" key="7">
    <source>
        <dbReference type="ARBA" id="ARBA00023157"/>
    </source>
</evidence>
<dbReference type="Pfam" id="PF00182">
    <property type="entry name" value="Glyco_hydro_19"/>
    <property type="match status" value="1"/>
</dbReference>
<keyword evidence="7 12" id="KW-1015">Disulfide bond</keyword>
<accession>A0A5J9TVL4</accession>
<keyword evidence="4 14" id="KW-0732">Signal</keyword>
<dbReference type="Proteomes" id="UP000324897">
    <property type="component" value="Unassembled WGS sequence"/>
</dbReference>
<evidence type="ECO:0000256" key="11">
    <source>
        <dbReference type="PIRSR" id="PIRSR001060-1"/>
    </source>
</evidence>
<dbReference type="GO" id="GO:0016998">
    <property type="term" value="P:cell wall macromolecule catabolic process"/>
    <property type="evidence" value="ECO:0007669"/>
    <property type="project" value="InterPro"/>
</dbReference>
<feature type="active site" description="Proton donor" evidence="11">
    <location>
        <position position="129"/>
    </location>
</feature>
<dbReference type="Gramene" id="TVU15409">
    <property type="protein sequence ID" value="TVU15409"/>
    <property type="gene ID" value="EJB05_38930"/>
</dbReference>
<dbReference type="SMART" id="SM00270">
    <property type="entry name" value="ChtBD1"/>
    <property type="match status" value="1"/>
</dbReference>
<dbReference type="Gene3D" id="1.10.530.10">
    <property type="match status" value="1"/>
</dbReference>
<dbReference type="CDD" id="cd00035">
    <property type="entry name" value="ChtBD1"/>
    <property type="match status" value="1"/>
</dbReference>
<dbReference type="PROSITE" id="PS50941">
    <property type="entry name" value="CHIT_BIND_I_2"/>
    <property type="match status" value="1"/>
</dbReference>
<dbReference type="EMBL" id="RWGY01000031">
    <property type="protein sequence ID" value="TVU15409.1"/>
    <property type="molecule type" value="Genomic_DNA"/>
</dbReference>
<dbReference type="GO" id="GO:0008061">
    <property type="term" value="F:chitin binding"/>
    <property type="evidence" value="ECO:0007669"/>
    <property type="project" value="UniProtKB-UniRule"/>
</dbReference>
<comment type="caution">
    <text evidence="13">Lacks conserved residue(s) required for the propagation of feature annotation.</text>
</comment>
<comment type="catalytic activity">
    <reaction evidence="1">
        <text>Random endo-hydrolysis of N-acetyl-beta-D-glucosaminide (1-&gt;4)-beta-linkages in chitin and chitodextrins.</text>
        <dbReference type="EC" id="3.2.1.14"/>
    </reaction>
</comment>
<dbReference type="Gene3D" id="3.30.20.10">
    <property type="entry name" value="Endochitinase, domain 2"/>
    <property type="match status" value="1"/>
</dbReference>
<gene>
    <name evidence="16" type="ORF">EJB05_38930</name>
</gene>
<reference evidence="16 17" key="1">
    <citation type="journal article" date="2019" name="Sci. Rep.">
        <title>A high-quality genome of Eragrostis curvula grass provides insights into Poaceae evolution and supports new strategies to enhance forage quality.</title>
        <authorList>
            <person name="Carballo J."/>
            <person name="Santos B.A.C.M."/>
            <person name="Zappacosta D."/>
            <person name="Garbus I."/>
            <person name="Selva J.P."/>
            <person name="Gallo C.A."/>
            <person name="Diaz A."/>
            <person name="Albertini E."/>
            <person name="Caccamo M."/>
            <person name="Echenique V."/>
        </authorList>
    </citation>
    <scope>NUCLEOTIDE SEQUENCE [LARGE SCALE GENOMIC DNA]</scope>
    <source>
        <strain evidence="17">cv. Victoria</strain>
        <tissue evidence="16">Leaf</tissue>
    </source>
</reference>
<evidence type="ECO:0000256" key="14">
    <source>
        <dbReference type="SAM" id="SignalP"/>
    </source>
</evidence>
<evidence type="ECO:0000256" key="1">
    <source>
        <dbReference type="ARBA" id="ARBA00000822"/>
    </source>
</evidence>
<keyword evidence="8" id="KW-0119">Carbohydrate metabolism</keyword>
<evidence type="ECO:0000256" key="9">
    <source>
        <dbReference type="ARBA" id="ARBA00023295"/>
    </source>
</evidence>
<dbReference type="InterPro" id="IPR023346">
    <property type="entry name" value="Lysozyme-like_dom_sf"/>
</dbReference>
<feature type="disulfide bond" evidence="12 13">
    <location>
        <begin position="28"/>
        <end position="42"/>
    </location>
</feature>
<keyword evidence="9" id="KW-0326">Glycosidase</keyword>
<feature type="disulfide bond" evidence="12">
    <location>
        <begin position="147"/>
        <end position="155"/>
    </location>
</feature>
<keyword evidence="6" id="KW-0146">Chitin degradation</keyword>
<feature type="domain" description="Chitin-binding type-1" evidence="15">
    <location>
        <begin position="18"/>
        <end position="53"/>
    </location>
</feature>
<feature type="signal peptide" evidence="14">
    <location>
        <begin position="1"/>
        <end position="18"/>
    </location>
</feature>
<dbReference type="AlphaFoldDB" id="A0A5J9TVL4"/>
<dbReference type="SUPFAM" id="SSF57016">
    <property type="entry name" value="Plant lectins/antimicrobial peptides"/>
    <property type="match status" value="1"/>
</dbReference>
<feature type="non-terminal residue" evidence="16">
    <location>
        <position position="1"/>
    </location>
</feature>
<proteinExistence type="predicted"/>
<keyword evidence="5" id="KW-0378">Hydrolase</keyword>
<evidence type="ECO:0000259" key="15">
    <source>
        <dbReference type="PROSITE" id="PS50941"/>
    </source>
</evidence>
<dbReference type="GO" id="GO:0008843">
    <property type="term" value="F:endochitinase activity"/>
    <property type="evidence" value="ECO:0007669"/>
    <property type="project" value="UniProtKB-EC"/>
</dbReference>
<dbReference type="InterPro" id="IPR001002">
    <property type="entry name" value="Chitin-bd_1"/>
</dbReference>
<dbReference type="PANTHER" id="PTHR22595">
    <property type="entry name" value="CHITINASE-RELATED"/>
    <property type="match status" value="1"/>
</dbReference>
<dbReference type="OrthoDB" id="5985073at2759"/>
<evidence type="ECO:0000256" key="2">
    <source>
        <dbReference type="ARBA" id="ARBA00012729"/>
    </source>
</evidence>
<evidence type="ECO:0000256" key="8">
    <source>
        <dbReference type="ARBA" id="ARBA00023277"/>
    </source>
</evidence>
<evidence type="ECO:0000313" key="17">
    <source>
        <dbReference type="Proteomes" id="UP000324897"/>
    </source>
</evidence>
<keyword evidence="3 13" id="KW-0147">Chitin-binding</keyword>
<dbReference type="GO" id="GO:0000272">
    <property type="term" value="P:polysaccharide catabolic process"/>
    <property type="evidence" value="ECO:0007669"/>
    <property type="project" value="UniProtKB-KW"/>
</dbReference>
<dbReference type="Pfam" id="PF00187">
    <property type="entry name" value="Chitin_bind_1"/>
    <property type="match status" value="1"/>
</dbReference>
<name>A0A5J9TVL4_9POAL</name>
<dbReference type="Gene3D" id="3.30.60.10">
    <property type="entry name" value="Endochitinase-like"/>
    <property type="match status" value="1"/>
</dbReference>
<organism evidence="16 17">
    <name type="scientific">Eragrostis curvula</name>
    <name type="common">weeping love grass</name>
    <dbReference type="NCBI Taxonomy" id="38414"/>
    <lineage>
        <taxon>Eukaryota</taxon>
        <taxon>Viridiplantae</taxon>
        <taxon>Streptophyta</taxon>
        <taxon>Embryophyta</taxon>
        <taxon>Tracheophyta</taxon>
        <taxon>Spermatophyta</taxon>
        <taxon>Magnoliopsida</taxon>
        <taxon>Liliopsida</taxon>
        <taxon>Poales</taxon>
        <taxon>Poaceae</taxon>
        <taxon>PACMAD clade</taxon>
        <taxon>Chloridoideae</taxon>
        <taxon>Eragrostideae</taxon>
        <taxon>Eragrostidinae</taxon>
        <taxon>Eragrostis</taxon>
    </lineage>
</organism>
<dbReference type="GO" id="GO:0006032">
    <property type="term" value="P:chitin catabolic process"/>
    <property type="evidence" value="ECO:0007669"/>
    <property type="project" value="UniProtKB-KW"/>
</dbReference>
<evidence type="ECO:0000256" key="6">
    <source>
        <dbReference type="ARBA" id="ARBA00023024"/>
    </source>
</evidence>